<dbReference type="AlphaFoldDB" id="A0A366H3Y3"/>
<organism evidence="2 3">
    <name type="scientific">Roseimicrobium gellanilyticum</name>
    <dbReference type="NCBI Taxonomy" id="748857"/>
    <lineage>
        <taxon>Bacteria</taxon>
        <taxon>Pseudomonadati</taxon>
        <taxon>Verrucomicrobiota</taxon>
        <taxon>Verrucomicrobiia</taxon>
        <taxon>Verrucomicrobiales</taxon>
        <taxon>Verrucomicrobiaceae</taxon>
        <taxon>Roseimicrobium</taxon>
    </lineage>
</organism>
<proteinExistence type="predicted"/>
<keyword evidence="3" id="KW-1185">Reference proteome</keyword>
<sequence>MGDPQDDSGSPQRGKGAKDAEDWKVGGLREVVRLDAEEAETRR</sequence>
<evidence type="ECO:0000313" key="3">
    <source>
        <dbReference type="Proteomes" id="UP000253426"/>
    </source>
</evidence>
<accession>A0A366H3Y3</accession>
<evidence type="ECO:0000313" key="2">
    <source>
        <dbReference type="EMBL" id="RBP36585.1"/>
    </source>
</evidence>
<dbReference type="EMBL" id="QNRR01000016">
    <property type="protein sequence ID" value="RBP36585.1"/>
    <property type="molecule type" value="Genomic_DNA"/>
</dbReference>
<protein>
    <submittedName>
        <fullName evidence="2">Uncharacterized protein</fullName>
    </submittedName>
</protein>
<feature type="region of interest" description="Disordered" evidence="1">
    <location>
        <begin position="1"/>
        <end position="43"/>
    </location>
</feature>
<gene>
    <name evidence="2" type="ORF">DES53_11624</name>
</gene>
<comment type="caution">
    <text evidence="2">The sequence shown here is derived from an EMBL/GenBank/DDBJ whole genome shotgun (WGS) entry which is preliminary data.</text>
</comment>
<reference evidence="2 3" key="1">
    <citation type="submission" date="2018-06" db="EMBL/GenBank/DDBJ databases">
        <title>Genomic Encyclopedia of Type Strains, Phase IV (KMG-IV): sequencing the most valuable type-strain genomes for metagenomic binning, comparative biology and taxonomic classification.</title>
        <authorList>
            <person name="Goeker M."/>
        </authorList>
    </citation>
    <scope>NUCLEOTIDE SEQUENCE [LARGE SCALE GENOMIC DNA]</scope>
    <source>
        <strain evidence="2 3">DSM 25532</strain>
    </source>
</reference>
<evidence type="ECO:0000256" key="1">
    <source>
        <dbReference type="SAM" id="MobiDB-lite"/>
    </source>
</evidence>
<name>A0A366H3Y3_9BACT</name>
<dbReference type="Proteomes" id="UP000253426">
    <property type="component" value="Unassembled WGS sequence"/>
</dbReference>
<feature type="compositionally biased region" description="Basic and acidic residues" evidence="1">
    <location>
        <begin position="30"/>
        <end position="43"/>
    </location>
</feature>